<organism evidence="1 2">
    <name type="scientific">Nocardiopsis algeriensis</name>
    <dbReference type="NCBI Taxonomy" id="1478215"/>
    <lineage>
        <taxon>Bacteria</taxon>
        <taxon>Bacillati</taxon>
        <taxon>Actinomycetota</taxon>
        <taxon>Actinomycetes</taxon>
        <taxon>Streptosporangiales</taxon>
        <taxon>Nocardiopsidaceae</taxon>
        <taxon>Nocardiopsis</taxon>
    </lineage>
</organism>
<dbReference type="AlphaFoldDB" id="A0A841ISF1"/>
<dbReference type="EMBL" id="JACHJO010000011">
    <property type="protein sequence ID" value="MBB6121607.1"/>
    <property type="molecule type" value="Genomic_DNA"/>
</dbReference>
<reference evidence="1 2" key="1">
    <citation type="submission" date="2020-08" db="EMBL/GenBank/DDBJ databases">
        <title>Genomic Encyclopedia of Type Strains, Phase III (KMG-III): the genomes of soil and plant-associated and newly described type strains.</title>
        <authorList>
            <person name="Whitman W."/>
        </authorList>
    </citation>
    <scope>NUCLEOTIDE SEQUENCE [LARGE SCALE GENOMIC DNA]</scope>
    <source>
        <strain evidence="1 2">CECT 8712</strain>
    </source>
</reference>
<keyword evidence="2" id="KW-1185">Reference proteome</keyword>
<evidence type="ECO:0000313" key="1">
    <source>
        <dbReference type="EMBL" id="MBB6121607.1"/>
    </source>
</evidence>
<gene>
    <name evidence="1" type="ORF">FHS13_003581</name>
</gene>
<accession>A0A841ISF1</accession>
<sequence length="42" mass="4597">MADDHAAMRRLFTQRYTAEQDTTPTLRGIGRQFPALGGATSS</sequence>
<dbReference type="Proteomes" id="UP000536604">
    <property type="component" value="Unassembled WGS sequence"/>
</dbReference>
<dbReference type="RefSeq" id="WP_281388848.1">
    <property type="nucleotide sequence ID" value="NZ_JACHJO010000011.1"/>
</dbReference>
<evidence type="ECO:0000313" key="2">
    <source>
        <dbReference type="Proteomes" id="UP000536604"/>
    </source>
</evidence>
<proteinExistence type="predicted"/>
<comment type="caution">
    <text evidence="1">The sequence shown here is derived from an EMBL/GenBank/DDBJ whole genome shotgun (WGS) entry which is preliminary data.</text>
</comment>
<protein>
    <submittedName>
        <fullName evidence="1">Uncharacterized protein</fullName>
    </submittedName>
</protein>
<name>A0A841ISF1_9ACTN</name>